<dbReference type="Proteomes" id="UP001066276">
    <property type="component" value="Chromosome 11"/>
</dbReference>
<dbReference type="EMBL" id="JANPWB010000015">
    <property type="protein sequence ID" value="KAJ1090418.1"/>
    <property type="molecule type" value="Genomic_DNA"/>
</dbReference>
<sequence>MEWKASLAAVPLRFGSLPRGREAGAERRLETAGRVGGVKAALSCADGGKLNVISRTPLHVQNKRNGAESLAHGCSSEVHLSTVRVGTRQEPSVGWRWLVVLGERQATLRRRSDFSCGNFLL</sequence>
<comment type="caution">
    <text evidence="1">The sequence shown here is derived from an EMBL/GenBank/DDBJ whole genome shotgun (WGS) entry which is preliminary data.</text>
</comment>
<evidence type="ECO:0000313" key="2">
    <source>
        <dbReference type="Proteomes" id="UP001066276"/>
    </source>
</evidence>
<gene>
    <name evidence="1" type="ORF">NDU88_003550</name>
</gene>
<name>A0AAV7LNF9_PLEWA</name>
<reference evidence="1" key="1">
    <citation type="journal article" date="2022" name="bioRxiv">
        <title>Sequencing and chromosome-scale assembly of the giantPleurodeles waltlgenome.</title>
        <authorList>
            <person name="Brown T."/>
            <person name="Elewa A."/>
            <person name="Iarovenko S."/>
            <person name="Subramanian E."/>
            <person name="Araus A.J."/>
            <person name="Petzold A."/>
            <person name="Susuki M."/>
            <person name="Suzuki K.-i.T."/>
            <person name="Hayashi T."/>
            <person name="Toyoda A."/>
            <person name="Oliveira C."/>
            <person name="Osipova E."/>
            <person name="Leigh N.D."/>
            <person name="Simon A."/>
            <person name="Yun M.H."/>
        </authorList>
    </citation>
    <scope>NUCLEOTIDE SEQUENCE</scope>
    <source>
        <strain evidence="1">20211129_DDA</strain>
        <tissue evidence="1">Liver</tissue>
    </source>
</reference>
<keyword evidence="2" id="KW-1185">Reference proteome</keyword>
<organism evidence="1 2">
    <name type="scientific">Pleurodeles waltl</name>
    <name type="common">Iberian ribbed newt</name>
    <dbReference type="NCBI Taxonomy" id="8319"/>
    <lineage>
        <taxon>Eukaryota</taxon>
        <taxon>Metazoa</taxon>
        <taxon>Chordata</taxon>
        <taxon>Craniata</taxon>
        <taxon>Vertebrata</taxon>
        <taxon>Euteleostomi</taxon>
        <taxon>Amphibia</taxon>
        <taxon>Batrachia</taxon>
        <taxon>Caudata</taxon>
        <taxon>Salamandroidea</taxon>
        <taxon>Salamandridae</taxon>
        <taxon>Pleurodelinae</taxon>
        <taxon>Pleurodeles</taxon>
    </lineage>
</organism>
<dbReference type="AlphaFoldDB" id="A0AAV7LNF9"/>
<accession>A0AAV7LNF9</accession>
<proteinExistence type="predicted"/>
<evidence type="ECO:0000313" key="1">
    <source>
        <dbReference type="EMBL" id="KAJ1090418.1"/>
    </source>
</evidence>
<protein>
    <submittedName>
        <fullName evidence="1">Uncharacterized protein</fullName>
    </submittedName>
</protein>